<feature type="non-terminal residue" evidence="1">
    <location>
        <position position="33"/>
    </location>
</feature>
<dbReference type="EMBL" id="BLLF01000034">
    <property type="protein sequence ID" value="GFH06335.1"/>
    <property type="molecule type" value="Genomic_DNA"/>
</dbReference>
<keyword evidence="2" id="KW-1185">Reference proteome</keyword>
<evidence type="ECO:0000313" key="2">
    <source>
        <dbReference type="Proteomes" id="UP000485058"/>
    </source>
</evidence>
<name>A0A699YAF6_HAELA</name>
<gene>
    <name evidence="1" type="ORF">HaLaN_00948</name>
</gene>
<dbReference type="AlphaFoldDB" id="A0A699YAF6"/>
<accession>A0A699YAF6</accession>
<feature type="non-terminal residue" evidence="1">
    <location>
        <position position="1"/>
    </location>
</feature>
<proteinExistence type="predicted"/>
<sequence length="33" mass="3686">MFKRKQLKTLIDLHGADEGLGGKLTDDEVQIIC</sequence>
<reference evidence="1 2" key="1">
    <citation type="submission" date="2020-02" db="EMBL/GenBank/DDBJ databases">
        <title>Draft genome sequence of Haematococcus lacustris strain NIES-144.</title>
        <authorList>
            <person name="Morimoto D."/>
            <person name="Nakagawa S."/>
            <person name="Yoshida T."/>
            <person name="Sawayama S."/>
        </authorList>
    </citation>
    <scope>NUCLEOTIDE SEQUENCE [LARGE SCALE GENOMIC DNA]</scope>
    <source>
        <strain evidence="1 2">NIES-144</strain>
    </source>
</reference>
<organism evidence="1 2">
    <name type="scientific">Haematococcus lacustris</name>
    <name type="common">Green alga</name>
    <name type="synonym">Haematococcus pluvialis</name>
    <dbReference type="NCBI Taxonomy" id="44745"/>
    <lineage>
        <taxon>Eukaryota</taxon>
        <taxon>Viridiplantae</taxon>
        <taxon>Chlorophyta</taxon>
        <taxon>core chlorophytes</taxon>
        <taxon>Chlorophyceae</taxon>
        <taxon>CS clade</taxon>
        <taxon>Chlamydomonadales</taxon>
        <taxon>Haematococcaceae</taxon>
        <taxon>Haematococcus</taxon>
    </lineage>
</organism>
<protein>
    <submittedName>
        <fullName evidence="1">Uncharacterized protein</fullName>
    </submittedName>
</protein>
<dbReference type="Proteomes" id="UP000485058">
    <property type="component" value="Unassembled WGS sequence"/>
</dbReference>
<evidence type="ECO:0000313" key="1">
    <source>
        <dbReference type="EMBL" id="GFH06335.1"/>
    </source>
</evidence>
<comment type="caution">
    <text evidence="1">The sequence shown here is derived from an EMBL/GenBank/DDBJ whole genome shotgun (WGS) entry which is preliminary data.</text>
</comment>